<comment type="caution">
    <text evidence="3">The sequence shown here is derived from an EMBL/GenBank/DDBJ whole genome shotgun (WGS) entry which is preliminary data.</text>
</comment>
<reference evidence="7 12" key="6">
    <citation type="submission" date="2019-06" db="EMBL/GenBank/DDBJ databases">
        <title>The presence and diversity of blaCTX-M among Escherichia coli from urban wastewater and feedlot cattle, in Alberta, Canada.</title>
        <authorList>
            <person name="Cormier A.C."/>
            <person name="Chalmer G."/>
            <person name="Cook S.R."/>
            <person name="Zaheer R."/>
            <person name="Hannon S.J."/>
            <person name="Booker C.W."/>
            <person name="Read R."/>
            <person name="Gow S.P."/>
            <person name="Mcallister T.A."/>
            <person name="Boerlin P."/>
        </authorList>
    </citation>
    <scope>NUCLEOTIDE SEQUENCE [LARGE SCALE GENOMIC DNA]</scope>
    <source>
        <strain evidence="7 12">347</strain>
    </source>
</reference>
<dbReference type="Proteomes" id="UP000272336">
    <property type="component" value="Unassembled WGS sequence"/>
</dbReference>
<evidence type="ECO:0000313" key="8">
    <source>
        <dbReference type="Proteomes" id="UP000272336"/>
    </source>
</evidence>
<evidence type="ECO:0000313" key="10">
    <source>
        <dbReference type="Proteomes" id="UP000284508"/>
    </source>
</evidence>
<evidence type="ECO:0000313" key="4">
    <source>
        <dbReference type="EMBL" id="RIB39846.1"/>
    </source>
</evidence>
<dbReference type="EMBL" id="SCJN01000018">
    <property type="protein sequence ID" value="RXD17597.1"/>
    <property type="molecule type" value="Genomic_DNA"/>
</dbReference>
<reference evidence="4 10" key="1">
    <citation type="journal article" date="2018" name="BMC Microbiol.">
        <title>Genome sequencing of strains of the most prevalent clonal group of O1:K1:H7 Escherichia coli that causes neonatal meningitis in France.</title>
        <authorList>
            <person name="Geslain G."/>
            <person name="Birgy A."/>
            <person name="Adiba S."/>
            <person name="Magnan M."/>
            <person name="Courroux C."/>
            <person name="Levy C."/>
            <person name="Cohen R."/>
            <person name="Bidet P."/>
            <person name="Bonacorsi S."/>
        </authorList>
    </citation>
    <scope>NUCLEOTIDE SEQUENCE [LARGE SCALE GENOMIC DNA]</scope>
    <source>
        <strain evidence="4 10">S308</strain>
    </source>
</reference>
<reference evidence="5 9" key="4">
    <citation type="submission" date="2018-11" db="EMBL/GenBank/DDBJ databases">
        <title>E. coli isolates of the female bladder.</title>
        <authorList>
            <person name="Garretto A."/>
            <person name="Miller-Ensminger T."/>
            <person name="Wolfe A.J."/>
            <person name="Putonti C."/>
        </authorList>
    </citation>
    <scope>NUCLEOTIDE SEQUENCE [LARGE SCALE GENOMIC DNA]</scope>
    <source>
        <strain evidence="5 9">UMB1727</strain>
    </source>
</reference>
<evidence type="ECO:0000313" key="13">
    <source>
        <dbReference type="Proteomes" id="UP000842519"/>
    </source>
</evidence>
<sequence length="71" mass="8114">MMFLEHVTRDGERWDSLAWQYYGDPLGYPRIIAANPHVAITPVLPSGLLLLIPVIEAEEARTEEDIAPWLR</sequence>
<evidence type="ECO:0008006" key="14">
    <source>
        <dbReference type="Google" id="ProtNLM"/>
    </source>
</evidence>
<dbReference type="EMBL" id="DABBJX010000003">
    <property type="protein sequence ID" value="HAH4523501.1"/>
    <property type="molecule type" value="Genomic_DNA"/>
</dbReference>
<evidence type="ECO:0000313" key="9">
    <source>
        <dbReference type="Proteomes" id="UP000272662"/>
    </source>
</evidence>
<evidence type="ECO:0000313" key="6">
    <source>
        <dbReference type="EMBL" id="RXD17597.1"/>
    </source>
</evidence>
<evidence type="ECO:0000313" key="11">
    <source>
        <dbReference type="Proteomes" id="UP000288730"/>
    </source>
</evidence>
<dbReference type="Proteomes" id="UP000324120">
    <property type="component" value="Unassembled WGS sequence"/>
</dbReference>
<evidence type="ECO:0000313" key="3">
    <source>
        <dbReference type="EMBL" id="MGE13415.1"/>
    </source>
</evidence>
<organism evidence="3 8">
    <name type="scientific">Escherichia coli</name>
    <dbReference type="NCBI Taxonomy" id="562"/>
    <lineage>
        <taxon>Bacteria</taxon>
        <taxon>Pseudomonadati</taxon>
        <taxon>Pseudomonadota</taxon>
        <taxon>Gammaproteobacteria</taxon>
        <taxon>Enterobacterales</taxon>
        <taxon>Enterobacteriaceae</taxon>
        <taxon>Escherichia</taxon>
    </lineage>
</organism>
<evidence type="ECO:0000313" key="5">
    <source>
        <dbReference type="EMBL" id="RRL37785.1"/>
    </source>
</evidence>
<dbReference type="EMBL" id="RRVG01000064">
    <property type="protein sequence ID" value="RRL37785.1"/>
    <property type="molecule type" value="Genomic_DNA"/>
</dbReference>
<dbReference type="InterPro" id="IPR008861">
    <property type="entry name" value="GpX-like"/>
</dbReference>
<name>A0A0A2S1E0_ECOLX</name>
<protein>
    <recommendedName>
        <fullName evidence="14">Phage tail protein</fullName>
    </recommendedName>
</protein>
<dbReference type="EMBL" id="DABGKQ010000016">
    <property type="protein sequence ID" value="HAJ5805328.1"/>
    <property type="molecule type" value="Genomic_DNA"/>
</dbReference>
<evidence type="ECO:0000313" key="2">
    <source>
        <dbReference type="EMBL" id="HAJ5805328.1"/>
    </source>
</evidence>
<proteinExistence type="predicted"/>
<dbReference type="EMBL" id="RNLZ01000010">
    <property type="protein sequence ID" value="MGE13415.1"/>
    <property type="molecule type" value="Genomic_DNA"/>
</dbReference>
<dbReference type="EMBL" id="VHKY01000001">
    <property type="protein sequence ID" value="TZE51646.1"/>
    <property type="molecule type" value="Genomic_DNA"/>
</dbReference>
<accession>A0A0A2S1E0</accession>
<reference evidence="6 11" key="5">
    <citation type="submission" date="2019-01" db="EMBL/GenBank/DDBJ databases">
        <title>Genomic analysis of febrile catheter-associated UTI E. coli isolates.</title>
        <authorList>
            <person name="Potter R."/>
            <person name="Zou Z."/>
            <person name="Henderson J."/>
            <person name="Dantas G."/>
        </authorList>
    </citation>
    <scope>NUCLEOTIDE SEQUENCE [LARGE SCALE GENOMIC DNA]</scope>
    <source>
        <strain evidence="6 11">29_CAASB</strain>
    </source>
</reference>
<gene>
    <name evidence="4" type="ORF">D3C88_21770</name>
    <name evidence="3" type="ORF">D9D43_07380</name>
    <name evidence="5" type="ORF">DU321_26160</name>
    <name evidence="6" type="ORF">EPS76_04020</name>
    <name evidence="7" type="ORF">FKO60_00140</name>
    <name evidence="1" type="ORF">GRC73_05725</name>
    <name evidence="2" type="ORF">HLZ39_12530</name>
</gene>
<dbReference type="Proteomes" id="UP000272662">
    <property type="component" value="Unassembled WGS sequence"/>
</dbReference>
<reference evidence="3 8" key="3">
    <citation type="submission" date="2018-10" db="EMBL/GenBank/DDBJ databases">
        <authorList>
            <consortium name="NARMS: The National Antimicrobial Resistance Monitoring System"/>
        </authorList>
    </citation>
    <scope>NUCLEOTIDE SEQUENCE [LARGE SCALE GENOMIC DNA]</scope>
    <source>
        <strain evidence="3 8">CVM N17EC0060</strain>
    </source>
</reference>
<dbReference type="Pfam" id="PF05489">
    <property type="entry name" value="Phage_tail_X"/>
    <property type="match status" value="1"/>
</dbReference>
<evidence type="ECO:0000313" key="7">
    <source>
        <dbReference type="EMBL" id="TZE51646.1"/>
    </source>
</evidence>
<evidence type="ECO:0000313" key="12">
    <source>
        <dbReference type="Proteomes" id="UP000324120"/>
    </source>
</evidence>
<dbReference type="Proteomes" id="UP000288730">
    <property type="component" value="Unassembled WGS sequence"/>
</dbReference>
<dbReference type="Proteomes" id="UP000842519">
    <property type="component" value="Unassembled WGS sequence"/>
</dbReference>
<reference evidence="1 13" key="2">
    <citation type="journal article" date="2018" name="Genome Biol.">
        <title>SKESA: strategic k-mer extension for scrupulous assemblies.</title>
        <authorList>
            <person name="Souvorov A."/>
            <person name="Agarwala R."/>
            <person name="Lipman D.J."/>
        </authorList>
    </citation>
    <scope>NUCLEOTIDE SEQUENCE [LARGE SCALE GENOMIC DNA]</scope>
    <source>
        <strain evidence="1">EC00763</strain>
        <strain evidence="2">Ecoli[ST-405]</strain>
        <strain evidence="13">ecoli[ST-405]</strain>
    </source>
</reference>
<reference evidence="1" key="7">
    <citation type="submission" date="2019-12" db="EMBL/GenBank/DDBJ databases">
        <authorList>
            <consortium name="NCBI Pathogen Detection Project"/>
        </authorList>
    </citation>
    <scope>NUCLEOTIDE SEQUENCE</scope>
    <source>
        <strain evidence="1">EC00763</strain>
        <strain evidence="2">Ecoli[ST-405]</strain>
    </source>
</reference>
<dbReference type="AlphaFoldDB" id="A0A0A2S1E0"/>
<dbReference type="EMBL" id="QXHA01001438">
    <property type="protein sequence ID" value="RIB39846.1"/>
    <property type="molecule type" value="Genomic_DNA"/>
</dbReference>
<evidence type="ECO:0000313" key="1">
    <source>
        <dbReference type="EMBL" id="HAH4523501.1"/>
    </source>
</evidence>
<dbReference type="Proteomes" id="UP000284508">
    <property type="component" value="Unassembled WGS sequence"/>
</dbReference>